<keyword evidence="5 10" id="KW-0680">Restriction system</keyword>
<keyword evidence="4 10" id="KW-0547">Nucleotide-binding</keyword>
<dbReference type="Pfam" id="PF22679">
    <property type="entry name" value="T1R_D3-like"/>
    <property type="match status" value="1"/>
</dbReference>
<dbReference type="EMBL" id="CP061800">
    <property type="protein sequence ID" value="QTA84847.1"/>
    <property type="molecule type" value="Genomic_DNA"/>
</dbReference>
<organism evidence="12 13">
    <name type="scientific">Desulfonema magnum</name>
    <dbReference type="NCBI Taxonomy" id="45655"/>
    <lineage>
        <taxon>Bacteria</taxon>
        <taxon>Pseudomonadati</taxon>
        <taxon>Thermodesulfobacteriota</taxon>
        <taxon>Desulfobacteria</taxon>
        <taxon>Desulfobacterales</taxon>
        <taxon>Desulfococcaceae</taxon>
        <taxon>Desulfonema</taxon>
    </lineage>
</organism>
<dbReference type="SUPFAM" id="SSF52540">
    <property type="entry name" value="P-loop containing nucleoside triphosphate hydrolases"/>
    <property type="match status" value="1"/>
</dbReference>
<dbReference type="REBASE" id="495713">
    <property type="entry name" value="Dma2077ORF8520P"/>
</dbReference>
<dbReference type="PANTHER" id="PTHR30195">
    <property type="entry name" value="TYPE I SITE-SPECIFIC DEOXYRIBONUCLEASE PROTEIN SUBUNIT M AND R"/>
    <property type="match status" value="1"/>
</dbReference>
<comment type="subunit">
    <text evidence="10">The type I restriction/modification system is composed of three polypeptides R, M and S.</text>
</comment>
<evidence type="ECO:0000256" key="8">
    <source>
        <dbReference type="ARBA" id="ARBA00022840"/>
    </source>
</evidence>
<dbReference type="GO" id="GO:0005524">
    <property type="term" value="F:ATP binding"/>
    <property type="evidence" value="ECO:0007669"/>
    <property type="project" value="UniProtKB-KW"/>
</dbReference>
<keyword evidence="6" id="KW-0255">Endonuclease</keyword>
<evidence type="ECO:0000256" key="10">
    <source>
        <dbReference type="RuleBase" id="RU364115"/>
    </source>
</evidence>
<comment type="catalytic activity">
    <reaction evidence="1 10">
        <text>Endonucleolytic cleavage of DNA to give random double-stranded fragments with terminal 5'-phosphates, ATP is simultaneously hydrolyzed.</text>
        <dbReference type="EC" id="3.1.21.3"/>
    </reaction>
</comment>
<keyword evidence="13" id="KW-1185">Reference proteome</keyword>
<dbReference type="CDD" id="cd18800">
    <property type="entry name" value="SF2_C_EcoR124I-like"/>
    <property type="match status" value="1"/>
</dbReference>
<protein>
    <recommendedName>
        <fullName evidence="10">Type I restriction enzyme endonuclease subunit</fullName>
        <shortName evidence="10">R protein</shortName>
        <ecNumber evidence="10">3.1.21.3</ecNumber>
    </recommendedName>
</protein>
<dbReference type="AlphaFoldDB" id="A0A975BG24"/>
<reference evidence="12" key="1">
    <citation type="journal article" date="2021" name="Microb. Physiol.">
        <title>Proteogenomic Insights into the Physiology of Marine, Sulfate-Reducing, Filamentous Desulfonema limicola and Desulfonema magnum.</title>
        <authorList>
            <person name="Schnaars V."/>
            <person name="Wohlbrand L."/>
            <person name="Scheve S."/>
            <person name="Hinrichs C."/>
            <person name="Reinhardt R."/>
            <person name="Rabus R."/>
        </authorList>
    </citation>
    <scope>NUCLEOTIDE SEQUENCE</scope>
    <source>
        <strain evidence="12">4be13</strain>
    </source>
</reference>
<dbReference type="InterPro" id="IPR027417">
    <property type="entry name" value="P-loop_NTPase"/>
</dbReference>
<dbReference type="PROSITE" id="PS51192">
    <property type="entry name" value="HELICASE_ATP_BIND_1"/>
    <property type="match status" value="1"/>
</dbReference>
<proteinExistence type="inferred from homology"/>
<evidence type="ECO:0000256" key="1">
    <source>
        <dbReference type="ARBA" id="ARBA00000851"/>
    </source>
</evidence>
<keyword evidence="9 10" id="KW-0238">DNA-binding</keyword>
<evidence type="ECO:0000313" key="13">
    <source>
        <dbReference type="Proteomes" id="UP000663722"/>
    </source>
</evidence>
<dbReference type="InterPro" id="IPR055180">
    <property type="entry name" value="HsdR_RecA-like_helicase_dom_2"/>
</dbReference>
<keyword evidence="8 10" id="KW-0067">ATP-binding</keyword>
<accession>A0A975BG24</accession>
<dbReference type="SMART" id="SM00487">
    <property type="entry name" value="DEXDc"/>
    <property type="match status" value="1"/>
</dbReference>
<dbReference type="InterPro" id="IPR021810">
    <property type="entry name" value="T1RH-like_C"/>
</dbReference>
<evidence type="ECO:0000256" key="5">
    <source>
        <dbReference type="ARBA" id="ARBA00022747"/>
    </source>
</evidence>
<dbReference type="GO" id="GO:0009307">
    <property type="term" value="P:DNA restriction-modification system"/>
    <property type="evidence" value="ECO:0007669"/>
    <property type="project" value="UniProtKB-KW"/>
</dbReference>
<dbReference type="Pfam" id="PF11867">
    <property type="entry name" value="T1RH-like_C"/>
    <property type="match status" value="1"/>
</dbReference>
<dbReference type="CDD" id="cd18030">
    <property type="entry name" value="DEXHc_RE_I_HsdR"/>
    <property type="match status" value="1"/>
</dbReference>
<dbReference type="Pfam" id="PF18766">
    <property type="entry name" value="SWI2_SNF2"/>
    <property type="match status" value="1"/>
</dbReference>
<evidence type="ECO:0000259" key="11">
    <source>
        <dbReference type="PROSITE" id="PS51192"/>
    </source>
</evidence>
<dbReference type="InterPro" id="IPR004473">
    <property type="entry name" value="Restrct_endonuc_typeI_HsdR"/>
</dbReference>
<evidence type="ECO:0000256" key="4">
    <source>
        <dbReference type="ARBA" id="ARBA00022741"/>
    </source>
</evidence>
<dbReference type="Pfam" id="PF04313">
    <property type="entry name" value="HSDR_N"/>
    <property type="match status" value="1"/>
</dbReference>
<dbReference type="EC" id="3.1.21.3" evidence="10"/>
<dbReference type="Proteomes" id="UP000663722">
    <property type="component" value="Chromosome"/>
</dbReference>
<gene>
    <name evidence="12" type="ORF">dnm_008480</name>
</gene>
<keyword evidence="3" id="KW-0540">Nuclease</keyword>
<evidence type="ECO:0000256" key="9">
    <source>
        <dbReference type="ARBA" id="ARBA00023125"/>
    </source>
</evidence>
<dbReference type="InterPro" id="IPR014001">
    <property type="entry name" value="Helicase_ATP-bd"/>
</dbReference>
<dbReference type="RefSeq" id="WP_207681151.1">
    <property type="nucleotide sequence ID" value="NZ_CP061800.1"/>
</dbReference>
<evidence type="ECO:0000256" key="7">
    <source>
        <dbReference type="ARBA" id="ARBA00022801"/>
    </source>
</evidence>
<dbReference type="InterPro" id="IPR007409">
    <property type="entry name" value="Restrct_endonuc_type1_HsdR_N"/>
</dbReference>
<comment type="function">
    <text evidence="10">Subunit R is required for both nuclease and ATPase activities, but not for modification.</text>
</comment>
<dbReference type="CDD" id="cd22332">
    <property type="entry name" value="HsdR_N"/>
    <property type="match status" value="1"/>
</dbReference>
<comment type="similarity">
    <text evidence="2 10">Belongs to the HsdR family.</text>
</comment>
<dbReference type="Gene3D" id="3.90.1570.50">
    <property type="match status" value="1"/>
</dbReference>
<dbReference type="GO" id="GO:0003677">
    <property type="term" value="F:DNA binding"/>
    <property type="evidence" value="ECO:0007669"/>
    <property type="project" value="UniProtKB-KW"/>
</dbReference>
<dbReference type="InterPro" id="IPR051268">
    <property type="entry name" value="Type-I_R_enzyme_R_subunit"/>
</dbReference>
<sequence>MTDTPSFQEDHISQIPALQVLANLGYTCLSPTEAMNARHGKNSTVILDTILEEWLRKHNPITYKKKTYKFTKANIRNAINSLKHIIPEGLVRDNEKIYDLLCLGRSLDQTINGDKKSFSLKYIDWKHISNNEFHAVPEFEVARTRSDKTRRPDIVLFVNGIPFAVIECKRPDIEAPIEQAISQNIRNQSEDEIPTLFTYTQLILGISKNEAKYGTTGTPAKFWSVWREKGTDPDVSAIVNQPLTPEQKSGIFTHAFAYIRAWFDDMEHRGSREITAQDRALCSLCRPERLLELAYQFTVFDAGEKKIARYQQYFAVKETLERIREYDENGARKGGVIWHTQGSGKSLTMVMLAKAITLEPSVKNPRVVLVTDRKDLDRQLHETFLHCGKEAVKAKNGDHLMSLISENRESIVTTIIDKFMAGLNKKNIQDDSTEIFVLVDESHRSQYKNKHALMRKTLPRACYLGFTGTPLMKKDKNTALKFGRFIFPYTIENALEDKVVVPLLYEGRHADQAVDKKNMDKWFKRQTATLTPEQKKDLKKKFSTADQLNQADQKIMEVAYDISLHFNGLLKGTPYKAQLTTPSKKAALKYKHYLDQAGFVSSQVLISGPDTREGHNEVDQEAADEVQVFWKKMMKQYGSEDNYNESLINTFKDAAHPELLIVVDKLLTGFDEPRNTVLYITRSLKEHTLLQAIARVNRLCEGKDFGYVLDYYGILGELDKALTTYSALAGFDEKDLETALIHINEEIRKLPQRHSDLWDIFKTISNRKDEEAYEQLLSDDEIRVRFYDRLSCFARTLEIALSSETFVMGTSDKNIRRYKSDLRFFIALRRSVRQRYAETVDFREYEDRIRKLIDKHVTTENVMPMTRLVNIFDKDAFAREVEKAETRAAKADTIAHRTKKSISEKMEEDPAFYKKFSKMLEETIEAYREKRISDLEYLKKAGEIMDAVRDRKADDLPSKLKNYSVAPAFYGAARDVLAGYGQENIADISADIGLKTDEIIRRLKVVDWVHNPDIQNAMRNEIEDCLYEIQEEHRLCLSEDDMDMIMENCLEIARKRYAE</sequence>
<dbReference type="InterPro" id="IPR040980">
    <property type="entry name" value="SWI2_SNF2"/>
</dbReference>
<feature type="domain" description="Helicase ATP-binding" evidence="11">
    <location>
        <begin position="326"/>
        <end position="488"/>
    </location>
</feature>
<evidence type="ECO:0000313" key="12">
    <source>
        <dbReference type="EMBL" id="QTA84847.1"/>
    </source>
</evidence>
<evidence type="ECO:0000256" key="3">
    <source>
        <dbReference type="ARBA" id="ARBA00022722"/>
    </source>
</evidence>
<dbReference type="PANTHER" id="PTHR30195:SF15">
    <property type="entry name" value="TYPE I RESTRICTION ENZYME HINDI ENDONUCLEASE SUBUNIT"/>
    <property type="match status" value="1"/>
</dbReference>
<evidence type="ECO:0000256" key="6">
    <source>
        <dbReference type="ARBA" id="ARBA00022759"/>
    </source>
</evidence>
<dbReference type="NCBIfam" id="TIGR00348">
    <property type="entry name" value="hsdR"/>
    <property type="match status" value="1"/>
</dbReference>
<dbReference type="KEGG" id="dmm:dnm_008480"/>
<keyword evidence="7 10" id="KW-0378">Hydrolase</keyword>
<evidence type="ECO:0000256" key="2">
    <source>
        <dbReference type="ARBA" id="ARBA00008598"/>
    </source>
</evidence>
<name>A0A975BG24_9BACT</name>
<dbReference type="Gene3D" id="3.40.50.300">
    <property type="entry name" value="P-loop containing nucleotide triphosphate hydrolases"/>
    <property type="match status" value="2"/>
</dbReference>
<dbReference type="GO" id="GO:0009035">
    <property type="term" value="F:type I site-specific deoxyribonuclease activity"/>
    <property type="evidence" value="ECO:0007669"/>
    <property type="project" value="UniProtKB-EC"/>
</dbReference>